<accession>A0A392NEP7</accession>
<comment type="caution">
    <text evidence="2">The sequence shown here is derived from an EMBL/GenBank/DDBJ whole genome shotgun (WGS) entry which is preliminary data.</text>
</comment>
<gene>
    <name evidence="2" type="ORF">A2U01_0019030</name>
</gene>
<dbReference type="Proteomes" id="UP000265520">
    <property type="component" value="Unassembled WGS sequence"/>
</dbReference>
<dbReference type="EMBL" id="LXQA010036522">
    <property type="protein sequence ID" value="MCH98031.1"/>
    <property type="molecule type" value="Genomic_DNA"/>
</dbReference>
<evidence type="ECO:0000256" key="1">
    <source>
        <dbReference type="SAM" id="Phobius"/>
    </source>
</evidence>
<keyword evidence="1" id="KW-0472">Membrane</keyword>
<sequence length="36" mass="4429">LDNHRNRLIKLELFLNLGTVYLTFFFSDLWWLVFLA</sequence>
<keyword evidence="3" id="KW-1185">Reference proteome</keyword>
<keyword evidence="1" id="KW-0812">Transmembrane</keyword>
<name>A0A392NEP7_9FABA</name>
<organism evidence="2 3">
    <name type="scientific">Trifolium medium</name>
    <dbReference type="NCBI Taxonomy" id="97028"/>
    <lineage>
        <taxon>Eukaryota</taxon>
        <taxon>Viridiplantae</taxon>
        <taxon>Streptophyta</taxon>
        <taxon>Embryophyta</taxon>
        <taxon>Tracheophyta</taxon>
        <taxon>Spermatophyta</taxon>
        <taxon>Magnoliopsida</taxon>
        <taxon>eudicotyledons</taxon>
        <taxon>Gunneridae</taxon>
        <taxon>Pentapetalae</taxon>
        <taxon>rosids</taxon>
        <taxon>fabids</taxon>
        <taxon>Fabales</taxon>
        <taxon>Fabaceae</taxon>
        <taxon>Papilionoideae</taxon>
        <taxon>50 kb inversion clade</taxon>
        <taxon>NPAAA clade</taxon>
        <taxon>Hologalegina</taxon>
        <taxon>IRL clade</taxon>
        <taxon>Trifolieae</taxon>
        <taxon>Trifolium</taxon>
    </lineage>
</organism>
<reference evidence="2 3" key="1">
    <citation type="journal article" date="2018" name="Front. Plant Sci.">
        <title>Red Clover (Trifolium pratense) and Zigzag Clover (T. medium) - A Picture of Genomic Similarities and Differences.</title>
        <authorList>
            <person name="Dluhosova J."/>
            <person name="Istvanek J."/>
            <person name="Nedelnik J."/>
            <person name="Repkova J."/>
        </authorList>
    </citation>
    <scope>NUCLEOTIDE SEQUENCE [LARGE SCALE GENOMIC DNA]</scope>
    <source>
        <strain evidence="3">cv. 10/8</strain>
        <tissue evidence="2">Leaf</tissue>
    </source>
</reference>
<protein>
    <submittedName>
        <fullName evidence="2">Uncharacterized protein</fullName>
    </submittedName>
</protein>
<keyword evidence="1" id="KW-1133">Transmembrane helix</keyword>
<feature type="non-terminal residue" evidence="2">
    <location>
        <position position="1"/>
    </location>
</feature>
<evidence type="ECO:0000313" key="2">
    <source>
        <dbReference type="EMBL" id="MCH98031.1"/>
    </source>
</evidence>
<evidence type="ECO:0000313" key="3">
    <source>
        <dbReference type="Proteomes" id="UP000265520"/>
    </source>
</evidence>
<proteinExistence type="predicted"/>
<dbReference type="AlphaFoldDB" id="A0A392NEP7"/>
<feature type="transmembrane region" description="Helical" evidence="1">
    <location>
        <begin position="13"/>
        <end position="33"/>
    </location>
</feature>